<evidence type="ECO:0000313" key="2">
    <source>
        <dbReference type="Proteomes" id="UP000814033"/>
    </source>
</evidence>
<sequence>MITAAGAPPEKGKTSLSCAECRRSKLKCDRAFPCQSCIRRGCAAICPGGTLAATKGNKVLMAHAQKLTEQVKNMADRIRELESALEKTQGASSTRHPLLRDEGLPDPLADISDLEAKYESDFEGGSDNFGSLAVGWSGNTKFYGETAGAEVYDLHMLSDEEIAAKDPGDPKGLGLTVEILELVHSFPFGPYETFHSTALFSPYIPSRERAIQLVDLYYVNLAWIKDPIPRGDFNRVILEPVYQSVDIHACLSTLHAHSVSVFFMVLALGSLFDPYTLAAEQYHALGRAAFVLEPIVRGATCASSQALLLMLHFLYNTDRSGTERAWVLMGVTAKVAQMIGLQRDSAGWNLDREEVQRRRTMFWVFYTWDAWTSIINGRPPALNLGHSDCRFPDDLDPLTKEDGSLELGFHAWNFRYSAACVSIAVQRAFAVQPMDYPSLLHLDKRIRMFPIPSHLQSPGKNVTKSWNKDPSRAMQQYCVLGECEAILLYIHRSYFAQALCESEDPLQHKYSASVVAAYQSSLALIAGLKSLYAVHPKLSSRMWHFWSAFYTACVLLGAIVVESPGSTLAQTALPELDDARLVYQEGSRSCRPPATMIMLDKLHTRAHAAFKEYQNGETPRPLPIDDAPGQLDVGTSMINNSMSAGLHGSIAPPAHAGFVRQISSPAEIELSRSVVAVDPGLHVGVGASDSHWVAPMMPVDANDAYSTYGAYFNPIATSAFGHTPAASQPAYHATQAFEEESLHLPEAFASVQPPGQLQHNFFHWPQPQLPSAAAASSFPPAQNQQEIWYKFIEDLGMSS</sequence>
<reference evidence="1" key="2">
    <citation type="journal article" date="2022" name="New Phytol.">
        <title>Evolutionary transition to the ectomycorrhizal habit in the genomes of a hyperdiverse lineage of mushroom-forming fungi.</title>
        <authorList>
            <person name="Looney B."/>
            <person name="Miyauchi S."/>
            <person name="Morin E."/>
            <person name="Drula E."/>
            <person name="Courty P.E."/>
            <person name="Kohler A."/>
            <person name="Kuo A."/>
            <person name="LaButti K."/>
            <person name="Pangilinan J."/>
            <person name="Lipzen A."/>
            <person name="Riley R."/>
            <person name="Andreopoulos W."/>
            <person name="He G."/>
            <person name="Johnson J."/>
            <person name="Nolan M."/>
            <person name="Tritt A."/>
            <person name="Barry K.W."/>
            <person name="Grigoriev I.V."/>
            <person name="Nagy L.G."/>
            <person name="Hibbett D."/>
            <person name="Henrissat B."/>
            <person name="Matheny P.B."/>
            <person name="Labbe J."/>
            <person name="Martin F.M."/>
        </authorList>
    </citation>
    <scope>NUCLEOTIDE SEQUENCE</scope>
    <source>
        <strain evidence="1">FP105234-sp</strain>
    </source>
</reference>
<name>A0ACB8RWX6_9AGAM</name>
<proteinExistence type="predicted"/>
<organism evidence="1 2">
    <name type="scientific">Auriscalpium vulgare</name>
    <dbReference type="NCBI Taxonomy" id="40419"/>
    <lineage>
        <taxon>Eukaryota</taxon>
        <taxon>Fungi</taxon>
        <taxon>Dikarya</taxon>
        <taxon>Basidiomycota</taxon>
        <taxon>Agaricomycotina</taxon>
        <taxon>Agaricomycetes</taxon>
        <taxon>Russulales</taxon>
        <taxon>Auriscalpiaceae</taxon>
        <taxon>Auriscalpium</taxon>
    </lineage>
</organism>
<keyword evidence="2" id="KW-1185">Reference proteome</keyword>
<dbReference type="EMBL" id="MU275892">
    <property type="protein sequence ID" value="KAI0048106.1"/>
    <property type="molecule type" value="Genomic_DNA"/>
</dbReference>
<accession>A0ACB8RWX6</accession>
<dbReference type="Proteomes" id="UP000814033">
    <property type="component" value="Unassembled WGS sequence"/>
</dbReference>
<evidence type="ECO:0000313" key="1">
    <source>
        <dbReference type="EMBL" id="KAI0048106.1"/>
    </source>
</evidence>
<reference evidence="1" key="1">
    <citation type="submission" date="2021-02" db="EMBL/GenBank/DDBJ databases">
        <authorList>
            <consortium name="DOE Joint Genome Institute"/>
            <person name="Ahrendt S."/>
            <person name="Looney B.P."/>
            <person name="Miyauchi S."/>
            <person name="Morin E."/>
            <person name="Drula E."/>
            <person name="Courty P.E."/>
            <person name="Chicoki N."/>
            <person name="Fauchery L."/>
            <person name="Kohler A."/>
            <person name="Kuo A."/>
            <person name="Labutti K."/>
            <person name="Pangilinan J."/>
            <person name="Lipzen A."/>
            <person name="Riley R."/>
            <person name="Andreopoulos W."/>
            <person name="He G."/>
            <person name="Johnson J."/>
            <person name="Barry K.W."/>
            <person name="Grigoriev I.V."/>
            <person name="Nagy L."/>
            <person name="Hibbett D."/>
            <person name="Henrissat B."/>
            <person name="Matheny P.B."/>
            <person name="Labbe J."/>
            <person name="Martin F."/>
        </authorList>
    </citation>
    <scope>NUCLEOTIDE SEQUENCE</scope>
    <source>
        <strain evidence="1">FP105234-sp</strain>
    </source>
</reference>
<comment type="caution">
    <text evidence="1">The sequence shown here is derived from an EMBL/GenBank/DDBJ whole genome shotgun (WGS) entry which is preliminary data.</text>
</comment>
<protein>
    <submittedName>
        <fullName evidence="1">Uncharacterized protein</fullName>
    </submittedName>
</protein>
<gene>
    <name evidence="1" type="ORF">FA95DRAFT_1595332</name>
</gene>